<dbReference type="AlphaFoldDB" id="A0A1F5VEX4"/>
<protein>
    <submittedName>
        <fullName evidence="1">Uncharacterized protein</fullName>
    </submittedName>
</protein>
<dbReference type="Proteomes" id="UP000178943">
    <property type="component" value="Unassembled WGS sequence"/>
</dbReference>
<comment type="caution">
    <text evidence="1">The sequence shown here is derived from an EMBL/GenBank/DDBJ whole genome shotgun (WGS) entry which is preliminary data.</text>
</comment>
<gene>
    <name evidence="1" type="ORF">A2Y62_20815</name>
</gene>
<evidence type="ECO:0000313" key="2">
    <source>
        <dbReference type="Proteomes" id="UP000178943"/>
    </source>
</evidence>
<organism evidence="1 2">
    <name type="scientific">Candidatus Fischerbacteria bacterium RBG_13_37_8</name>
    <dbReference type="NCBI Taxonomy" id="1817863"/>
    <lineage>
        <taxon>Bacteria</taxon>
        <taxon>Candidatus Fischeribacteriota</taxon>
    </lineage>
</organism>
<dbReference type="STRING" id="1817863.A2Y62_20815"/>
<name>A0A1F5VEX4_9BACT</name>
<accession>A0A1F5VEX4</accession>
<dbReference type="EMBL" id="MFGW01000186">
    <property type="protein sequence ID" value="OGF61966.1"/>
    <property type="molecule type" value="Genomic_DNA"/>
</dbReference>
<sequence>MLKFIIFSVVDELEEVIPSLTYEERVACQEKIERIYWNHRIWPKENPAPKPSFESVMSRSQVKEKVNDILQKTNALEMKWGIVMSGKRATAGDEPYCAQHEKTGDIAEDIQCSG</sequence>
<evidence type="ECO:0000313" key="1">
    <source>
        <dbReference type="EMBL" id="OGF61966.1"/>
    </source>
</evidence>
<proteinExistence type="predicted"/>
<reference evidence="1 2" key="1">
    <citation type="journal article" date="2016" name="Nat. Commun.">
        <title>Thousands of microbial genomes shed light on interconnected biogeochemical processes in an aquifer system.</title>
        <authorList>
            <person name="Anantharaman K."/>
            <person name="Brown C.T."/>
            <person name="Hug L.A."/>
            <person name="Sharon I."/>
            <person name="Castelle C.J."/>
            <person name="Probst A.J."/>
            <person name="Thomas B.C."/>
            <person name="Singh A."/>
            <person name="Wilkins M.J."/>
            <person name="Karaoz U."/>
            <person name="Brodie E.L."/>
            <person name="Williams K.H."/>
            <person name="Hubbard S.S."/>
            <person name="Banfield J.F."/>
        </authorList>
    </citation>
    <scope>NUCLEOTIDE SEQUENCE [LARGE SCALE GENOMIC DNA]</scope>
</reference>